<dbReference type="SUPFAM" id="SSF51445">
    <property type="entry name" value="(Trans)glycosidases"/>
    <property type="match status" value="1"/>
</dbReference>
<evidence type="ECO:0000256" key="1">
    <source>
        <dbReference type="ARBA" id="ARBA00005641"/>
    </source>
</evidence>
<dbReference type="AlphaFoldDB" id="A0A7S1A078"/>
<evidence type="ECO:0000256" key="6">
    <source>
        <dbReference type="ARBA" id="ARBA00023326"/>
    </source>
</evidence>
<keyword evidence="5 7" id="KW-0326">Glycosidase</keyword>
<dbReference type="Pfam" id="PF00150">
    <property type="entry name" value="Cellulase"/>
    <property type="match status" value="1"/>
</dbReference>
<proteinExistence type="inferred from homology"/>
<dbReference type="InterPro" id="IPR001547">
    <property type="entry name" value="Glyco_hydro_5"/>
</dbReference>
<keyword evidence="4" id="KW-0119">Carbohydrate metabolism</keyword>
<evidence type="ECO:0000259" key="8">
    <source>
        <dbReference type="Pfam" id="PF00150"/>
    </source>
</evidence>
<dbReference type="Gene3D" id="3.20.20.80">
    <property type="entry name" value="Glycosidases"/>
    <property type="match status" value="1"/>
</dbReference>
<gene>
    <name evidence="9" type="ORF">NSCI0253_LOCUS12226</name>
</gene>
<dbReference type="GO" id="GO:0004553">
    <property type="term" value="F:hydrolase activity, hydrolyzing O-glycosyl compounds"/>
    <property type="evidence" value="ECO:0007669"/>
    <property type="project" value="InterPro"/>
</dbReference>
<reference evidence="9" key="1">
    <citation type="submission" date="2021-01" db="EMBL/GenBank/DDBJ databases">
        <authorList>
            <person name="Corre E."/>
            <person name="Pelletier E."/>
            <person name="Niang G."/>
            <person name="Scheremetjew M."/>
            <person name="Finn R."/>
            <person name="Kale V."/>
            <person name="Holt S."/>
            <person name="Cochrane G."/>
            <person name="Meng A."/>
            <person name="Brown T."/>
            <person name="Cohen L."/>
        </authorList>
    </citation>
    <scope>NUCLEOTIDE SEQUENCE</scope>
</reference>
<dbReference type="EMBL" id="HBFQ01017542">
    <property type="protein sequence ID" value="CAD8837878.1"/>
    <property type="molecule type" value="Transcribed_RNA"/>
</dbReference>
<comment type="similarity">
    <text evidence="1 7">Belongs to the glycosyl hydrolase 5 (cellulase A) family.</text>
</comment>
<dbReference type="GO" id="GO:0030245">
    <property type="term" value="P:cellulose catabolic process"/>
    <property type="evidence" value="ECO:0007669"/>
    <property type="project" value="UniProtKB-KW"/>
</dbReference>
<evidence type="ECO:0000256" key="2">
    <source>
        <dbReference type="ARBA" id="ARBA00022801"/>
    </source>
</evidence>
<evidence type="ECO:0000313" key="9">
    <source>
        <dbReference type="EMBL" id="CAD8837878.1"/>
    </source>
</evidence>
<protein>
    <recommendedName>
        <fullName evidence="8">Glycoside hydrolase family 5 domain-containing protein</fullName>
    </recommendedName>
</protein>
<evidence type="ECO:0000256" key="5">
    <source>
        <dbReference type="ARBA" id="ARBA00023295"/>
    </source>
</evidence>
<feature type="domain" description="Glycoside hydrolase family 5" evidence="8">
    <location>
        <begin position="65"/>
        <end position="375"/>
    </location>
</feature>
<evidence type="ECO:0000256" key="7">
    <source>
        <dbReference type="RuleBase" id="RU361153"/>
    </source>
</evidence>
<dbReference type="InterPro" id="IPR017853">
    <property type="entry name" value="GH"/>
</dbReference>
<evidence type="ECO:0000256" key="3">
    <source>
        <dbReference type="ARBA" id="ARBA00023001"/>
    </source>
</evidence>
<keyword evidence="2 7" id="KW-0378">Hydrolase</keyword>
<keyword evidence="6" id="KW-0624">Polysaccharide degradation</keyword>
<dbReference type="PANTHER" id="PTHR35923">
    <property type="entry name" value="MAJOR EXTRACELLULAR ENDOGLUCANASE"/>
    <property type="match status" value="1"/>
</dbReference>
<evidence type="ECO:0000256" key="4">
    <source>
        <dbReference type="ARBA" id="ARBA00023277"/>
    </source>
</evidence>
<keyword evidence="3" id="KW-0136">Cellulose degradation</keyword>
<organism evidence="9">
    <name type="scientific">Noctiluca scintillans</name>
    <name type="common">Sea sparkle</name>
    <name type="synonym">Red tide dinoflagellate</name>
    <dbReference type="NCBI Taxonomy" id="2966"/>
    <lineage>
        <taxon>Eukaryota</taxon>
        <taxon>Sar</taxon>
        <taxon>Alveolata</taxon>
        <taxon>Dinophyceae</taxon>
        <taxon>Noctilucales</taxon>
        <taxon>Noctilucaceae</taxon>
        <taxon>Noctiluca</taxon>
    </lineage>
</organism>
<sequence>MAQKSNDVCLDPGEGYDGAWMRQFPLATVGRHIVNISGDRFRFKGVNWYGASDSYHVVGGLDVQRLDVICATIRTLGFSVVRLPFSNEMLRRAPLDGSINLTLNPELNGKSALEVLDEVVLCLGRHSIAVVLNNHTTLGEWCGGPDKNGLWFSPGCKTYTEESWMRDWVMLATRYKNCVHVVGFDLRNEVRFCPWPLRWPSWAPSSSASCFGAADWSAAATECAERVLARCPNALIIVERVIWPMHGLRGYAMSPGPLLPRFAGRLVLGVHHYSWNGPGRYLAFSHKLTGAMHWVGKVLRGIGIFSEANYGDLDRDALFEELVKQWGFLLESNTCPVWVSEFGANADEEYDMRFFSQFVAFLEAVDADWAYWPLNVGPKPASGDPESYGMLADDWTPKLEADPRLEKLRSVGVAQHP</sequence>
<name>A0A7S1A078_NOCSC</name>
<dbReference type="PANTHER" id="PTHR35923:SF2">
    <property type="entry name" value="ENDOGLUCANASE"/>
    <property type="match status" value="1"/>
</dbReference>
<accession>A0A7S1A078</accession>